<evidence type="ECO:0000313" key="2">
    <source>
        <dbReference type="EMBL" id="OGY94048.1"/>
    </source>
</evidence>
<dbReference type="Proteomes" id="UP000177626">
    <property type="component" value="Unassembled WGS sequence"/>
</dbReference>
<dbReference type="AlphaFoldDB" id="A0A1G2BY64"/>
<feature type="chain" id="PRO_5009582189" description="Spore coat protein U domain-containing protein" evidence="1">
    <location>
        <begin position="25"/>
        <end position="170"/>
    </location>
</feature>
<accession>A0A1G2BY64</accession>
<evidence type="ECO:0000313" key="3">
    <source>
        <dbReference type="Proteomes" id="UP000177626"/>
    </source>
</evidence>
<comment type="caution">
    <text evidence="2">The sequence shown here is derived from an EMBL/GenBank/DDBJ whole genome shotgun (WGS) entry which is preliminary data.</text>
</comment>
<keyword evidence="1" id="KW-0732">Signal</keyword>
<organism evidence="2 3">
    <name type="scientific">Candidatus Komeilibacteria bacterium RIFOXYC1_FULL_37_11</name>
    <dbReference type="NCBI Taxonomy" id="1798555"/>
    <lineage>
        <taxon>Bacteria</taxon>
        <taxon>Candidatus Komeiliibacteriota</taxon>
    </lineage>
</organism>
<evidence type="ECO:0000256" key="1">
    <source>
        <dbReference type="SAM" id="SignalP"/>
    </source>
</evidence>
<reference evidence="2 3" key="1">
    <citation type="journal article" date="2016" name="Nat. Commun.">
        <title>Thousands of microbial genomes shed light on interconnected biogeochemical processes in an aquifer system.</title>
        <authorList>
            <person name="Anantharaman K."/>
            <person name="Brown C.T."/>
            <person name="Hug L.A."/>
            <person name="Sharon I."/>
            <person name="Castelle C.J."/>
            <person name="Probst A.J."/>
            <person name="Thomas B.C."/>
            <person name="Singh A."/>
            <person name="Wilkins M.J."/>
            <person name="Karaoz U."/>
            <person name="Brodie E.L."/>
            <person name="Williams K.H."/>
            <person name="Hubbard S.S."/>
            <person name="Banfield J.F."/>
        </authorList>
    </citation>
    <scope>NUCLEOTIDE SEQUENCE [LARGE SCALE GENOMIC DNA]</scope>
</reference>
<protein>
    <recommendedName>
        <fullName evidence="4">Spore coat protein U domain-containing protein</fullName>
    </recommendedName>
</protein>
<proteinExistence type="predicted"/>
<evidence type="ECO:0008006" key="4">
    <source>
        <dbReference type="Google" id="ProtNLM"/>
    </source>
</evidence>
<dbReference type="EMBL" id="MHKQ01000013">
    <property type="protein sequence ID" value="OGY94048.1"/>
    <property type="molecule type" value="Genomic_DNA"/>
</dbReference>
<sequence>MRKILSLFTMSLLITFSFGVVTQAATEGTVTATVTAQNVAVTVSDGSITYGTLALSGTANTNAGGLNDSQTATNTGNVSSDLDIKSQNGTGGTAWTLAGSIGADQYRHDFCITDCDGTPTWVAMTTVYQTLASGVAGSGTQVFDTRISIPSSSTDYVQKSVDVFVQISAA</sequence>
<name>A0A1G2BY64_9BACT</name>
<feature type="signal peptide" evidence="1">
    <location>
        <begin position="1"/>
        <end position="24"/>
    </location>
</feature>
<gene>
    <name evidence="2" type="ORF">A2406_00235</name>
</gene>